<name>A0ABW1A016_9ACTN</name>
<evidence type="ECO:0000256" key="8">
    <source>
        <dbReference type="SAM" id="MobiDB-lite"/>
    </source>
</evidence>
<dbReference type="Pfam" id="PF00486">
    <property type="entry name" value="Trans_reg_C"/>
    <property type="match status" value="1"/>
</dbReference>
<feature type="DNA-binding region" description="OmpR/PhoB-type" evidence="7">
    <location>
        <begin position="120"/>
        <end position="215"/>
    </location>
</feature>
<evidence type="ECO:0000313" key="11">
    <source>
        <dbReference type="EMBL" id="MFC5748022.1"/>
    </source>
</evidence>
<feature type="domain" description="OmpR/PhoB-type" evidence="10">
    <location>
        <begin position="120"/>
        <end position="215"/>
    </location>
</feature>
<proteinExistence type="predicted"/>
<dbReference type="PANTHER" id="PTHR48111:SF72">
    <property type="entry name" value="SENSORY TRANSDUCTION PROTEIN REGX3"/>
    <property type="match status" value="1"/>
</dbReference>
<keyword evidence="4" id="KW-0804">Transcription</keyword>
<keyword evidence="12" id="KW-1185">Reference proteome</keyword>
<accession>A0ABW1A016</accession>
<evidence type="ECO:0000313" key="12">
    <source>
        <dbReference type="Proteomes" id="UP001596074"/>
    </source>
</evidence>
<dbReference type="CDD" id="cd00383">
    <property type="entry name" value="trans_reg_C"/>
    <property type="match status" value="1"/>
</dbReference>
<evidence type="ECO:0000256" key="6">
    <source>
        <dbReference type="PROSITE-ProRule" id="PRU00169"/>
    </source>
</evidence>
<evidence type="ECO:0000256" key="5">
    <source>
        <dbReference type="ARBA" id="ARBA00041201"/>
    </source>
</evidence>
<dbReference type="SMART" id="SM00448">
    <property type="entry name" value="REC"/>
    <property type="match status" value="1"/>
</dbReference>
<evidence type="ECO:0000259" key="9">
    <source>
        <dbReference type="PROSITE" id="PS50110"/>
    </source>
</evidence>
<comment type="caution">
    <text evidence="6">Lacks conserved residue(s) required for the propagation of feature annotation.</text>
</comment>
<dbReference type="Proteomes" id="UP001596074">
    <property type="component" value="Unassembled WGS sequence"/>
</dbReference>
<dbReference type="SMART" id="SM00862">
    <property type="entry name" value="Trans_reg_C"/>
    <property type="match status" value="1"/>
</dbReference>
<dbReference type="PROSITE" id="PS50110">
    <property type="entry name" value="RESPONSE_REGULATORY"/>
    <property type="match status" value="1"/>
</dbReference>
<dbReference type="InterPro" id="IPR036388">
    <property type="entry name" value="WH-like_DNA-bd_sf"/>
</dbReference>
<gene>
    <name evidence="11" type="ORF">ACFPZN_20525</name>
</gene>
<dbReference type="EMBL" id="JBHSON010000027">
    <property type="protein sequence ID" value="MFC5748022.1"/>
    <property type="molecule type" value="Genomic_DNA"/>
</dbReference>
<evidence type="ECO:0000256" key="1">
    <source>
        <dbReference type="ARBA" id="ARBA00022553"/>
    </source>
</evidence>
<keyword evidence="2" id="KW-0805">Transcription regulation</keyword>
<dbReference type="RefSeq" id="WP_378283657.1">
    <property type="nucleotide sequence ID" value="NZ_JBHSON010000027.1"/>
</dbReference>
<evidence type="ECO:0000256" key="7">
    <source>
        <dbReference type="PROSITE-ProRule" id="PRU01091"/>
    </source>
</evidence>
<organism evidence="11 12">
    <name type="scientific">Actinomadura rugatobispora</name>
    <dbReference type="NCBI Taxonomy" id="1994"/>
    <lineage>
        <taxon>Bacteria</taxon>
        <taxon>Bacillati</taxon>
        <taxon>Actinomycetota</taxon>
        <taxon>Actinomycetes</taxon>
        <taxon>Streptosporangiales</taxon>
        <taxon>Thermomonosporaceae</taxon>
        <taxon>Actinomadura</taxon>
    </lineage>
</organism>
<dbReference type="Gene3D" id="1.10.10.10">
    <property type="entry name" value="Winged helix-like DNA-binding domain superfamily/Winged helix DNA-binding domain"/>
    <property type="match status" value="1"/>
</dbReference>
<evidence type="ECO:0000256" key="4">
    <source>
        <dbReference type="ARBA" id="ARBA00023163"/>
    </source>
</evidence>
<sequence>MRVLLVEDDPRFAAALTRALHRCGYEVEHVRTAAAALDASPGEAVLLGLPLPAGDGLEACRRLRARSEVAIIILSERGTERDRVTGLREGADDYLVRPFGIAELQARLDAVLRRIRPRAAGARTIGGLRVDLDGRIAYVNDVAIRLTPKEFTLLAALAREHGTVVPRERLHREVWQTSWEGKSRTLDVHISTLRTKIRPAAVLESVHAVGYRLRATGAPSPPGSGPGAVDATAENR</sequence>
<evidence type="ECO:0000256" key="3">
    <source>
        <dbReference type="ARBA" id="ARBA00023125"/>
    </source>
</evidence>
<dbReference type="InterPro" id="IPR039420">
    <property type="entry name" value="WalR-like"/>
</dbReference>
<keyword evidence="1" id="KW-0597">Phosphoprotein</keyword>
<protein>
    <recommendedName>
        <fullName evidence="5">Sensory transduction protein RegX3</fullName>
    </recommendedName>
</protein>
<dbReference type="PROSITE" id="PS51755">
    <property type="entry name" value="OMPR_PHOB"/>
    <property type="match status" value="1"/>
</dbReference>
<dbReference type="Gene3D" id="6.10.250.690">
    <property type="match status" value="1"/>
</dbReference>
<dbReference type="InterPro" id="IPR001789">
    <property type="entry name" value="Sig_transdc_resp-reg_receiver"/>
</dbReference>
<feature type="region of interest" description="Disordered" evidence="8">
    <location>
        <begin position="215"/>
        <end position="236"/>
    </location>
</feature>
<dbReference type="Gene3D" id="3.40.50.2300">
    <property type="match status" value="1"/>
</dbReference>
<feature type="domain" description="Response regulatory" evidence="9">
    <location>
        <begin position="2"/>
        <end position="112"/>
    </location>
</feature>
<dbReference type="Pfam" id="PF00072">
    <property type="entry name" value="Response_reg"/>
    <property type="match status" value="1"/>
</dbReference>
<dbReference type="InterPro" id="IPR011006">
    <property type="entry name" value="CheY-like_superfamily"/>
</dbReference>
<dbReference type="PANTHER" id="PTHR48111">
    <property type="entry name" value="REGULATOR OF RPOS"/>
    <property type="match status" value="1"/>
</dbReference>
<dbReference type="SUPFAM" id="SSF52172">
    <property type="entry name" value="CheY-like"/>
    <property type="match status" value="1"/>
</dbReference>
<evidence type="ECO:0000256" key="2">
    <source>
        <dbReference type="ARBA" id="ARBA00023015"/>
    </source>
</evidence>
<keyword evidence="3 7" id="KW-0238">DNA-binding</keyword>
<evidence type="ECO:0000259" key="10">
    <source>
        <dbReference type="PROSITE" id="PS51755"/>
    </source>
</evidence>
<reference evidence="12" key="1">
    <citation type="journal article" date="2019" name="Int. J. Syst. Evol. Microbiol.">
        <title>The Global Catalogue of Microorganisms (GCM) 10K type strain sequencing project: providing services to taxonomists for standard genome sequencing and annotation.</title>
        <authorList>
            <consortium name="The Broad Institute Genomics Platform"/>
            <consortium name="The Broad Institute Genome Sequencing Center for Infectious Disease"/>
            <person name="Wu L."/>
            <person name="Ma J."/>
        </authorList>
    </citation>
    <scope>NUCLEOTIDE SEQUENCE [LARGE SCALE GENOMIC DNA]</scope>
    <source>
        <strain evidence="12">KCTC 42087</strain>
    </source>
</reference>
<dbReference type="InterPro" id="IPR001867">
    <property type="entry name" value="OmpR/PhoB-type_DNA-bd"/>
</dbReference>
<comment type="caution">
    <text evidence="11">The sequence shown here is derived from an EMBL/GenBank/DDBJ whole genome shotgun (WGS) entry which is preliminary data.</text>
</comment>